<sequence length="327" mass="35842">MPGVGEIDPEQGVEIGRQLQRLELERQQVLVAGIGMDFAVLVDLPPDPLRVQRRGRAGDDGEAAVADAGGALRFELAGATLPLVEPDAQAVSFAERAGQRFDPRRVVVVVTEEEIELAQRLLAGEVGRQQRFVAAALVELRQEPVFEIERARRRALFEPARGRGDERAAPLRHRMADGGAAGQFAVEAVEEDPRRLDMHGVPHRKHAADAGLDQARGDRAENQRFAERRAAAGFEDDERNPVLGEQVAEPVGGDEVGLRLAAAVVALLEAEGADLHLRQEGPVAVEMDDVVVVAGLLRRAQHFPEARERRRAAEVELDRFAERVDRR</sequence>
<comment type="caution">
    <text evidence="1">The sequence shown here is derived from an EMBL/GenBank/DDBJ whole genome shotgun (WGS) entry which is preliminary data.</text>
</comment>
<gene>
    <name evidence="1" type="ORF">CAPSK01_001956</name>
</gene>
<dbReference type="AlphaFoldDB" id="A0A084Y1G6"/>
<evidence type="ECO:0000313" key="2">
    <source>
        <dbReference type="Proteomes" id="UP000019812"/>
    </source>
</evidence>
<dbReference type="Proteomes" id="UP000019812">
    <property type="component" value="Unassembled WGS sequence"/>
</dbReference>
<proteinExistence type="predicted"/>
<name>A0A084Y1G6_9PROT</name>
<evidence type="ECO:0000313" key="1">
    <source>
        <dbReference type="EMBL" id="KFB68560.1"/>
    </source>
</evidence>
<dbReference type="EMBL" id="JDSS02000020">
    <property type="protein sequence ID" value="KFB68560.1"/>
    <property type="molecule type" value="Genomic_DNA"/>
</dbReference>
<reference evidence="1 2" key="1">
    <citation type="submission" date="2014-07" db="EMBL/GenBank/DDBJ databases">
        <title>Expanding our view of genomic diversity in Candidatus Accumulibacter clades.</title>
        <authorList>
            <person name="Skennerton C.T."/>
            <person name="Barr J.J."/>
            <person name="Slater F.R."/>
            <person name="Bond P.L."/>
            <person name="Tyson G.W."/>
        </authorList>
    </citation>
    <scope>NUCLEOTIDE SEQUENCE [LARGE SCALE GENOMIC DNA]</scope>
    <source>
        <strain evidence="2">SK-01</strain>
    </source>
</reference>
<protein>
    <submittedName>
        <fullName evidence="1">Uncharacterized protein</fullName>
    </submittedName>
</protein>
<organism evidence="1 2">
    <name type="scientific">Candidatus Accumulibacter vicinus</name>
    <dbReference type="NCBI Taxonomy" id="2954382"/>
    <lineage>
        <taxon>Bacteria</taxon>
        <taxon>Pseudomonadati</taxon>
        <taxon>Pseudomonadota</taxon>
        <taxon>Betaproteobacteria</taxon>
        <taxon>Candidatus Accumulibacter</taxon>
    </lineage>
</organism>
<dbReference type="STRING" id="1457154.CAPSK01_001956"/>
<accession>A0A084Y1G6</accession>